<accession>A0ABW2L1D0</accession>
<dbReference type="Proteomes" id="UP001596472">
    <property type="component" value="Unassembled WGS sequence"/>
</dbReference>
<keyword evidence="2" id="KW-0812">Transmembrane</keyword>
<feature type="region of interest" description="Disordered" evidence="1">
    <location>
        <begin position="1"/>
        <end position="26"/>
    </location>
</feature>
<keyword evidence="2" id="KW-1133">Transmembrane helix</keyword>
<evidence type="ECO:0008006" key="5">
    <source>
        <dbReference type="Google" id="ProtNLM"/>
    </source>
</evidence>
<gene>
    <name evidence="3" type="ORF">ACFQY0_03135</name>
</gene>
<evidence type="ECO:0000313" key="4">
    <source>
        <dbReference type="Proteomes" id="UP001596472"/>
    </source>
</evidence>
<comment type="caution">
    <text evidence="3">The sequence shown here is derived from an EMBL/GenBank/DDBJ whole genome shotgun (WGS) entry which is preliminary data.</text>
</comment>
<protein>
    <recommendedName>
        <fullName evidence="5">Cox cluster protein</fullName>
    </recommendedName>
</protein>
<evidence type="ECO:0000256" key="1">
    <source>
        <dbReference type="SAM" id="MobiDB-lite"/>
    </source>
</evidence>
<name>A0ABW2L1D0_9BACT</name>
<dbReference type="EMBL" id="JBHTBS010000001">
    <property type="protein sequence ID" value="MFC7336157.1"/>
    <property type="molecule type" value="Genomic_DNA"/>
</dbReference>
<evidence type="ECO:0000256" key="2">
    <source>
        <dbReference type="SAM" id="Phobius"/>
    </source>
</evidence>
<keyword evidence="2" id="KW-0472">Membrane</keyword>
<proteinExistence type="predicted"/>
<dbReference type="RefSeq" id="WP_379708990.1">
    <property type="nucleotide sequence ID" value="NZ_JBHTBS010000001.1"/>
</dbReference>
<reference evidence="4" key="1">
    <citation type="journal article" date="2019" name="Int. J. Syst. Evol. Microbiol.">
        <title>The Global Catalogue of Microorganisms (GCM) 10K type strain sequencing project: providing services to taxonomists for standard genome sequencing and annotation.</title>
        <authorList>
            <consortium name="The Broad Institute Genomics Platform"/>
            <consortium name="The Broad Institute Genome Sequencing Center for Infectious Disease"/>
            <person name="Wu L."/>
            <person name="Ma J."/>
        </authorList>
    </citation>
    <scope>NUCLEOTIDE SEQUENCE [LARGE SCALE GENOMIC DNA]</scope>
    <source>
        <strain evidence="4">CGMCC 4.1467</strain>
    </source>
</reference>
<feature type="transmembrane region" description="Helical" evidence="2">
    <location>
        <begin position="30"/>
        <end position="53"/>
    </location>
</feature>
<evidence type="ECO:0000313" key="3">
    <source>
        <dbReference type="EMBL" id="MFC7336157.1"/>
    </source>
</evidence>
<feature type="transmembrane region" description="Helical" evidence="2">
    <location>
        <begin position="73"/>
        <end position="93"/>
    </location>
</feature>
<keyword evidence="4" id="KW-1185">Reference proteome</keyword>
<sequence length="96" mass="10153">MPEKIPDPDAPPSNSEARASPPTHQGRRKVGWILFLTLLALSGLVFYFALFWGWAAGAGSPPHAAQLKAAGHLATGLSGGLFLGAILTLFSACRRR</sequence>
<organism evidence="3 4">
    <name type="scientific">Haloferula chungangensis</name>
    <dbReference type="NCBI Taxonomy" id="1048331"/>
    <lineage>
        <taxon>Bacteria</taxon>
        <taxon>Pseudomonadati</taxon>
        <taxon>Verrucomicrobiota</taxon>
        <taxon>Verrucomicrobiia</taxon>
        <taxon>Verrucomicrobiales</taxon>
        <taxon>Verrucomicrobiaceae</taxon>
        <taxon>Haloferula</taxon>
    </lineage>
</organism>